<evidence type="ECO:0008006" key="3">
    <source>
        <dbReference type="Google" id="ProtNLM"/>
    </source>
</evidence>
<dbReference type="Proteomes" id="UP000033202">
    <property type="component" value="Unassembled WGS sequence"/>
</dbReference>
<name>A0A0E9MLN1_9SPHN</name>
<keyword evidence="2" id="KW-1185">Reference proteome</keyword>
<organism evidence="1 2">
    <name type="scientific">Sphingomonas changbaiensis NBRC 104936</name>
    <dbReference type="NCBI Taxonomy" id="1219043"/>
    <lineage>
        <taxon>Bacteria</taxon>
        <taxon>Pseudomonadati</taxon>
        <taxon>Pseudomonadota</taxon>
        <taxon>Alphaproteobacteria</taxon>
        <taxon>Sphingomonadales</taxon>
        <taxon>Sphingomonadaceae</taxon>
        <taxon>Sphingomonas</taxon>
    </lineage>
</organism>
<dbReference type="AlphaFoldDB" id="A0A0E9MLN1"/>
<dbReference type="STRING" id="1219043.SCH01S_15_00230"/>
<comment type="caution">
    <text evidence="1">The sequence shown here is derived from an EMBL/GenBank/DDBJ whole genome shotgun (WGS) entry which is preliminary data.</text>
</comment>
<evidence type="ECO:0000313" key="2">
    <source>
        <dbReference type="Proteomes" id="UP000033202"/>
    </source>
</evidence>
<reference evidence="1 2" key="1">
    <citation type="submission" date="2015-04" db="EMBL/GenBank/DDBJ databases">
        <title>Whole genome shotgun sequence of Sphingomonas changbaiensis NBRC 104936.</title>
        <authorList>
            <person name="Katano-Makiyama Y."/>
            <person name="Hosoyama A."/>
            <person name="Hashimoto M."/>
            <person name="Noguchi M."/>
            <person name="Tsuchikane K."/>
            <person name="Ohji S."/>
            <person name="Yamazoe A."/>
            <person name="Ichikawa N."/>
            <person name="Kimura A."/>
            <person name="Fujita N."/>
        </authorList>
    </citation>
    <scope>NUCLEOTIDE SEQUENCE [LARGE SCALE GENOMIC DNA]</scope>
    <source>
        <strain evidence="1 2">NBRC 104936</strain>
    </source>
</reference>
<protein>
    <recommendedName>
        <fullName evidence="3">TonB-dependent receptor-like beta-barrel domain-containing protein</fullName>
    </recommendedName>
</protein>
<gene>
    <name evidence="1" type="ORF">SCH01S_15_00230</name>
</gene>
<dbReference type="EMBL" id="BBWU01000015">
    <property type="protein sequence ID" value="GAO38398.1"/>
    <property type="molecule type" value="Genomic_DNA"/>
</dbReference>
<proteinExistence type="predicted"/>
<sequence>MGHDMAGMAAGHAMTGTLSAYPMTRDASGTAWQPDSAPMQAIMGQVGDWSTMVHGFAALTYDNQGGPRGDDKIFVSSMLMGMAQHQAGAGTLTLKAMGSLDPLMGKRGYPLLLATGETADGRTELVDRQHPHDLFMELSATYSRPLADKLSGFVYVALPGEPALGPATFMHRFSGVANPEAPISHHWLDSTHVTFGVATAGLVYGGLKLEGSVFTGREPDQHRYDIERPRFDSWSARLTWNPTANLSMQVSHGFLHSPEQLHPEEDVRRTTASVTYNLPVGEKGAWQSTFAWGRNDPSGGHHAVPTDAFLLESALQLDRWTLFGRAERVDKDELFGDEHSGNPLAGRVFTVGKLSLGGYRSVPVGKVVLDLGGLVSTYDLPRAIQGEYGSSPTSFMLFTRLRVTG</sequence>
<evidence type="ECO:0000313" key="1">
    <source>
        <dbReference type="EMBL" id="GAO38398.1"/>
    </source>
</evidence>
<accession>A0A0E9MLN1</accession>